<dbReference type="GO" id="GO:0009002">
    <property type="term" value="F:serine-type D-Ala-D-Ala carboxypeptidase activity"/>
    <property type="evidence" value="ECO:0007669"/>
    <property type="project" value="UniProtKB-EC"/>
</dbReference>
<evidence type="ECO:0000256" key="6">
    <source>
        <dbReference type="ARBA" id="ARBA00018637"/>
    </source>
</evidence>
<keyword evidence="12 25" id="KW-0808">Transferase</keyword>
<dbReference type="PANTHER" id="PTHR32282">
    <property type="entry name" value="BINDING PROTEIN TRANSPEPTIDASE, PUTATIVE-RELATED"/>
    <property type="match status" value="1"/>
</dbReference>
<evidence type="ECO:0000259" key="30">
    <source>
        <dbReference type="Pfam" id="PF00912"/>
    </source>
</evidence>
<feature type="active site" description="Proton donor; for transglycosylase activity" evidence="26">
    <location>
        <position position="195"/>
    </location>
</feature>
<dbReference type="FunFam" id="3.40.710.10:FF:000006">
    <property type="entry name" value="Penicillin-binding protein 1B"/>
    <property type="match status" value="1"/>
</dbReference>
<dbReference type="InterPro" id="IPR050396">
    <property type="entry name" value="Glycosyltr_51/Transpeptidase"/>
</dbReference>
<feature type="domain" description="Penicillin-binding protein transpeptidase" evidence="29">
    <location>
        <begin position="437"/>
        <end position="675"/>
    </location>
</feature>
<accession>A0A379AT15</accession>
<comment type="similarity">
    <text evidence="4 25">In the C-terminal section; belongs to the transpeptidase family.</text>
</comment>
<dbReference type="GO" id="GO:0046677">
    <property type="term" value="P:response to antibiotic"/>
    <property type="evidence" value="ECO:0007669"/>
    <property type="project" value="UniProtKB-UniRule"/>
</dbReference>
<comment type="similarity">
    <text evidence="5 25">In the N-terminal section; belongs to the glycosyltransferase 51 family.</text>
</comment>
<evidence type="ECO:0000256" key="9">
    <source>
        <dbReference type="ARBA" id="ARBA00022645"/>
    </source>
</evidence>
<evidence type="ECO:0000256" key="21">
    <source>
        <dbReference type="ARBA" id="ARBA00034000"/>
    </source>
</evidence>
<feature type="domain" description="Glycosyl transferase family 51" evidence="30">
    <location>
        <begin position="165"/>
        <end position="340"/>
    </location>
</feature>
<evidence type="ECO:0000256" key="5">
    <source>
        <dbReference type="ARBA" id="ARBA00007739"/>
    </source>
</evidence>
<feature type="domain" description="Bifunctional transglycosylase second" evidence="31">
    <location>
        <begin position="81"/>
        <end position="157"/>
    </location>
</feature>
<dbReference type="Gene3D" id="3.30.2060.10">
    <property type="entry name" value="Penicillin-binding protein 1b domain"/>
    <property type="match status" value="1"/>
</dbReference>
<dbReference type="InterPro" id="IPR023346">
    <property type="entry name" value="Lysozyme-like_dom_sf"/>
</dbReference>
<keyword evidence="15 25" id="KW-0573">Peptidoglycan synthesis</keyword>
<dbReference type="Gene3D" id="1.10.3810.10">
    <property type="entry name" value="Biosynthetic peptidoglycan transglycosylase-like"/>
    <property type="match status" value="1"/>
</dbReference>
<evidence type="ECO:0000256" key="11">
    <source>
        <dbReference type="ARBA" id="ARBA00022676"/>
    </source>
</evidence>
<dbReference type="AlphaFoldDB" id="A0A379AT15"/>
<comment type="subcellular location">
    <subcellularLocation>
        <location evidence="2">Cell inner membrane</location>
    </subcellularLocation>
</comment>
<dbReference type="GeneID" id="300134087"/>
<keyword evidence="7" id="KW-1003">Cell membrane</keyword>
<evidence type="ECO:0000256" key="23">
    <source>
        <dbReference type="ARBA" id="ARBA00060592"/>
    </source>
</evidence>
<evidence type="ECO:0000256" key="26">
    <source>
        <dbReference type="PIRSR" id="PIRSR002799-1"/>
    </source>
</evidence>
<dbReference type="Proteomes" id="UP000255098">
    <property type="component" value="Unassembled WGS sequence"/>
</dbReference>
<dbReference type="GO" id="GO:0009274">
    <property type="term" value="C:peptidoglycan-based cell wall"/>
    <property type="evidence" value="ECO:0007669"/>
    <property type="project" value="UniProtKB-UniRule"/>
</dbReference>
<feature type="region of interest" description="Disordered" evidence="27">
    <location>
        <begin position="1"/>
        <end position="22"/>
    </location>
</feature>
<dbReference type="GO" id="GO:0008955">
    <property type="term" value="F:peptidoglycan glycosyltransferase activity"/>
    <property type="evidence" value="ECO:0007669"/>
    <property type="project" value="UniProtKB-UniRule"/>
</dbReference>
<feature type="active site" description="Acyl-ester intermediate; for transpeptidase activity" evidence="26">
    <location>
        <position position="473"/>
    </location>
</feature>
<evidence type="ECO:0000256" key="3">
    <source>
        <dbReference type="ARBA" id="ARBA00004752"/>
    </source>
</evidence>
<evidence type="ECO:0000256" key="12">
    <source>
        <dbReference type="ARBA" id="ARBA00022679"/>
    </source>
</evidence>
<evidence type="ECO:0000256" key="7">
    <source>
        <dbReference type="ARBA" id="ARBA00022475"/>
    </source>
</evidence>
<evidence type="ECO:0000256" key="15">
    <source>
        <dbReference type="ARBA" id="ARBA00022984"/>
    </source>
</evidence>
<dbReference type="UniPathway" id="UPA00219"/>
<gene>
    <name evidence="32" type="primary">mrcB</name>
    <name evidence="32" type="ORF">NCTC11297_01901</name>
</gene>
<comment type="catalytic activity">
    <reaction evidence="22">
        <text>[GlcNAc-(1-&gt;4)-Mur2Ac(oyl-L-Ala-gamma-D-Glu-L-Lys-D-Ala-D-Ala)](n)-di-trans,octa-cis-undecaprenyl diphosphate + beta-D-GlcNAc-(1-&gt;4)-Mur2Ac(oyl-L-Ala-gamma-D-Glu-L-Lys-D-Ala-D-Ala)-di-trans,octa-cis-undecaprenyl diphosphate = [GlcNAc-(1-&gt;4)-Mur2Ac(oyl-L-Ala-gamma-D-Glu-L-Lys-D-Ala-D-Ala)](n+1)-di-trans,octa-cis-undecaprenyl diphosphate + di-trans,octa-cis-undecaprenyl diphosphate + H(+)</text>
        <dbReference type="Rhea" id="RHEA:23708"/>
        <dbReference type="Rhea" id="RHEA-COMP:9602"/>
        <dbReference type="Rhea" id="RHEA-COMP:9603"/>
        <dbReference type="ChEBI" id="CHEBI:15378"/>
        <dbReference type="ChEBI" id="CHEBI:58405"/>
        <dbReference type="ChEBI" id="CHEBI:60033"/>
        <dbReference type="ChEBI" id="CHEBI:78435"/>
        <dbReference type="EC" id="2.4.99.28"/>
    </reaction>
</comment>
<feature type="transmembrane region" description="Helical" evidence="28">
    <location>
        <begin position="31"/>
        <end position="49"/>
    </location>
</feature>
<dbReference type="InterPro" id="IPR036950">
    <property type="entry name" value="PBP_transglycosylase"/>
</dbReference>
<dbReference type="Gene3D" id="1.20.5.100">
    <property type="entry name" value="Cytochrome c1, transmembrane anchor, C-terminal"/>
    <property type="match status" value="1"/>
</dbReference>
<evidence type="ECO:0000256" key="28">
    <source>
        <dbReference type="SAM" id="Phobius"/>
    </source>
</evidence>
<comment type="pathway">
    <text evidence="3 25">Cell wall biogenesis; peptidoglycan biosynthesis.</text>
</comment>
<dbReference type="NCBIfam" id="TIGR02071">
    <property type="entry name" value="PBP_1b"/>
    <property type="match status" value="1"/>
</dbReference>
<dbReference type="Gene3D" id="3.40.710.10">
    <property type="entry name" value="DD-peptidase/beta-lactamase superfamily"/>
    <property type="match status" value="1"/>
</dbReference>
<evidence type="ECO:0000256" key="4">
    <source>
        <dbReference type="ARBA" id="ARBA00007090"/>
    </source>
</evidence>
<protein>
    <recommendedName>
        <fullName evidence="6 24">Penicillin-binding protein 1B</fullName>
        <shortName evidence="25">PBP-1b</shortName>
        <shortName evidence="25">PBP1b</shortName>
    </recommendedName>
    <alternativeName>
        <fullName evidence="20 25">Murein polymerase</fullName>
    </alternativeName>
</protein>
<comment type="function">
    <text evidence="1 25">Cell wall formation. Synthesis of cross-linked peptidoglycan from the lipid intermediates. The enzyme has a penicillin-insensitive transglycosylase N-terminal domain (formation of linear glycan strands) and a penicillin-sensitive transpeptidase C-terminal domain (cross-linking of the peptide subunits).</text>
</comment>
<feature type="region of interest" description="Disordered" evidence="27">
    <location>
        <begin position="757"/>
        <end position="792"/>
    </location>
</feature>
<dbReference type="FunFam" id="1.10.3810.10:FF:000002">
    <property type="entry name" value="Penicillin-binding protein 1B"/>
    <property type="match status" value="1"/>
</dbReference>
<keyword evidence="17" id="KW-0046">Antibiotic resistance</keyword>
<dbReference type="EMBL" id="UGSP01000001">
    <property type="protein sequence ID" value="SUB24837.1"/>
    <property type="molecule type" value="Genomic_DNA"/>
</dbReference>
<dbReference type="GO" id="GO:0009252">
    <property type="term" value="P:peptidoglycan biosynthetic process"/>
    <property type="evidence" value="ECO:0007669"/>
    <property type="project" value="UniProtKB-UniRule"/>
</dbReference>
<proteinExistence type="inferred from homology"/>
<dbReference type="GO" id="GO:0005886">
    <property type="term" value="C:plasma membrane"/>
    <property type="evidence" value="ECO:0007669"/>
    <property type="project" value="UniProtKB-SubCell"/>
</dbReference>
<dbReference type="Pfam" id="PF00905">
    <property type="entry name" value="Transpeptidase"/>
    <property type="match status" value="1"/>
</dbReference>
<dbReference type="RefSeq" id="WP_115249964.1">
    <property type="nucleotide sequence ID" value="NZ_UGSP01000001.1"/>
</dbReference>
<dbReference type="InterPro" id="IPR028166">
    <property type="entry name" value="UB2H"/>
</dbReference>
<dbReference type="PIRSF" id="PIRSF002799">
    <property type="entry name" value="PBP_1b"/>
    <property type="match status" value="1"/>
</dbReference>
<evidence type="ECO:0000256" key="16">
    <source>
        <dbReference type="ARBA" id="ARBA00023136"/>
    </source>
</evidence>
<dbReference type="GO" id="GO:0071555">
    <property type="term" value="P:cell wall organization"/>
    <property type="evidence" value="ECO:0007669"/>
    <property type="project" value="UniProtKB-UniRule"/>
</dbReference>
<evidence type="ECO:0000256" key="19">
    <source>
        <dbReference type="ARBA" id="ARBA00023316"/>
    </source>
</evidence>
<evidence type="ECO:0000256" key="25">
    <source>
        <dbReference type="PIRNR" id="PIRNR002799"/>
    </source>
</evidence>
<keyword evidence="9" id="KW-0121">Carboxypeptidase</keyword>
<evidence type="ECO:0000259" key="29">
    <source>
        <dbReference type="Pfam" id="PF00905"/>
    </source>
</evidence>
<evidence type="ECO:0000256" key="20">
    <source>
        <dbReference type="ARBA" id="ARBA00032454"/>
    </source>
</evidence>
<feature type="compositionally biased region" description="Polar residues" evidence="27">
    <location>
        <begin position="1"/>
        <end position="20"/>
    </location>
</feature>
<organism evidence="32 33">
    <name type="scientific">Avibacterium avium</name>
    <name type="common">Pasteurella avium</name>
    <dbReference type="NCBI Taxonomy" id="751"/>
    <lineage>
        <taxon>Bacteria</taxon>
        <taxon>Pseudomonadati</taxon>
        <taxon>Pseudomonadota</taxon>
        <taxon>Gammaproteobacteria</taxon>
        <taxon>Pasteurellales</taxon>
        <taxon>Pasteurellaceae</taxon>
        <taxon>Avibacterium</taxon>
    </lineage>
</organism>
<keyword evidence="14 25" id="KW-0133">Cell shape</keyword>
<keyword evidence="13" id="KW-0378">Hydrolase</keyword>
<evidence type="ECO:0000256" key="8">
    <source>
        <dbReference type="ARBA" id="ARBA00022519"/>
    </source>
</evidence>
<keyword evidence="10" id="KW-0645">Protease</keyword>
<dbReference type="InterPro" id="IPR001460">
    <property type="entry name" value="PCN-bd_Tpept"/>
</dbReference>
<keyword evidence="28" id="KW-0812">Transmembrane</keyword>
<dbReference type="PANTHER" id="PTHR32282:SF11">
    <property type="entry name" value="PENICILLIN-BINDING PROTEIN 1B"/>
    <property type="match status" value="1"/>
</dbReference>
<dbReference type="NCBIfam" id="TIGR02074">
    <property type="entry name" value="PBP_1a_fam"/>
    <property type="match status" value="1"/>
</dbReference>
<evidence type="ECO:0000256" key="17">
    <source>
        <dbReference type="ARBA" id="ARBA00023251"/>
    </source>
</evidence>
<name>A0A379AT15_AVIAV</name>
<keyword evidence="28" id="KW-1133">Transmembrane helix</keyword>
<dbReference type="SUPFAM" id="SSF56601">
    <property type="entry name" value="beta-lactamase/transpeptidase-like"/>
    <property type="match status" value="1"/>
</dbReference>
<keyword evidence="18" id="KW-0511">Multifunctional enzyme</keyword>
<keyword evidence="19 25" id="KW-0961">Cell wall biogenesis/degradation</keyword>
<dbReference type="GO" id="GO:0008658">
    <property type="term" value="F:penicillin binding"/>
    <property type="evidence" value="ECO:0007669"/>
    <property type="project" value="UniProtKB-UniRule"/>
</dbReference>
<dbReference type="InterPro" id="IPR001264">
    <property type="entry name" value="Glyco_trans_51"/>
</dbReference>
<evidence type="ECO:0000256" key="24">
    <source>
        <dbReference type="NCBIfam" id="TIGR02071"/>
    </source>
</evidence>
<keyword evidence="11 25" id="KW-0328">Glycosyltransferase</keyword>
<sequence length="792" mass="89454">MSESNSTPETQPTAETNKTGKPSRKKRLRNFLLKVAFVVVCYIIFYGIYLDGQIRSKMDGQIWQLPAEVYSRIESIRLSDDLSLEQVKQRLLENDYRQTTMVAAPGDFKIEDNTIVLLRGAFPFPVQPEAQRVFRLRFKDNKLAVIEDLVNVKAIDEFPLAPKLIAMLQSEKEERLTLSLQNYPRLLIDTLLLTEDRRFYEHEGISPLGIARAMVANFQAGHRVQGGSTLTQQLVKNLFLSNERTFTRKINEALMALILDWRYDKNRILETYLNEIYLGQNGNTQIHGFELASHFYFGRSIREINLDQIALLVGMVKGPSLYNPWRNPENALERRNVVLRLLLEHKVIGQELYDMLSKRPLGVQKRGQINRKYPAFIQTLQAELRQQLGENRASSLSGTRIFSTLDIKQQHYAEQAVINAVSELQLKYKNPYLESAMIVADYRNGEIKAIVGGLQTNYAGFNRALNARRQIGSLVKPSIYLTALTEPSEFRLNTPIQNQPITIRTKGSPPWQPRNYDRRYSGSVMLMDALARSLNIPTVNIGMKVGLSKVIETQKAMGWDKVKIPKVPAMLLGSYSISPYEVTKLFQTIANQGANIPLATIDSITNQQGELIYQRPMQPEQVVPAQAAYETLFAMQQTVERGTARSLQNQFAHLRLAGKTGTTNSARDTWFVGIDGENVATVWLGRDDNGETRLTGATGALQVYKNYLQRTQAKTLRPSTPAGIKWVGINSYGGWDCSSARQIPVWAERNQSFCSAPREVAPEPKRQSLWDVLKPSTSGSQPAPVEEAVPAN</sequence>
<dbReference type="GO" id="GO:0030288">
    <property type="term" value="C:outer membrane-bounded periplasmic space"/>
    <property type="evidence" value="ECO:0007669"/>
    <property type="project" value="TreeGrafter"/>
</dbReference>
<evidence type="ECO:0000256" key="13">
    <source>
        <dbReference type="ARBA" id="ARBA00022801"/>
    </source>
</evidence>
<keyword evidence="8" id="KW-0997">Cell inner membrane</keyword>
<comment type="catalytic activity">
    <reaction evidence="21">
        <text>Preferential cleavage: (Ac)2-L-Lys-D-Ala-|-D-Ala. Also transpeptidation of peptidyl-alanyl moieties that are N-acyl substituents of D-alanine.</text>
        <dbReference type="EC" id="3.4.16.4"/>
    </reaction>
</comment>
<evidence type="ECO:0000256" key="27">
    <source>
        <dbReference type="SAM" id="MobiDB-lite"/>
    </source>
</evidence>
<comment type="pathway">
    <text evidence="23">Glycan biosynthesis.</text>
</comment>
<keyword evidence="16 28" id="KW-0472">Membrane</keyword>
<evidence type="ECO:0000259" key="31">
    <source>
        <dbReference type="Pfam" id="PF14814"/>
    </source>
</evidence>
<dbReference type="GO" id="GO:0008360">
    <property type="term" value="P:regulation of cell shape"/>
    <property type="evidence" value="ECO:0007669"/>
    <property type="project" value="UniProtKB-UniRule"/>
</dbReference>
<evidence type="ECO:0000256" key="2">
    <source>
        <dbReference type="ARBA" id="ARBA00004533"/>
    </source>
</evidence>
<evidence type="ECO:0000256" key="1">
    <source>
        <dbReference type="ARBA" id="ARBA00002624"/>
    </source>
</evidence>
<dbReference type="Pfam" id="PF14814">
    <property type="entry name" value="UB2H"/>
    <property type="match status" value="1"/>
</dbReference>
<dbReference type="Pfam" id="PF00912">
    <property type="entry name" value="Transgly"/>
    <property type="match status" value="1"/>
</dbReference>
<evidence type="ECO:0000313" key="33">
    <source>
        <dbReference type="Proteomes" id="UP000255098"/>
    </source>
</evidence>
<evidence type="ECO:0000256" key="22">
    <source>
        <dbReference type="ARBA" id="ARBA00049902"/>
    </source>
</evidence>
<dbReference type="InterPro" id="IPR012338">
    <property type="entry name" value="Beta-lactam/transpept-like"/>
</dbReference>
<evidence type="ECO:0000313" key="32">
    <source>
        <dbReference type="EMBL" id="SUB24837.1"/>
    </source>
</evidence>
<evidence type="ECO:0000256" key="18">
    <source>
        <dbReference type="ARBA" id="ARBA00023268"/>
    </source>
</evidence>
<dbReference type="GO" id="GO:0006508">
    <property type="term" value="P:proteolysis"/>
    <property type="evidence" value="ECO:0007669"/>
    <property type="project" value="UniProtKB-KW"/>
</dbReference>
<reference evidence="32 33" key="1">
    <citation type="submission" date="2018-06" db="EMBL/GenBank/DDBJ databases">
        <authorList>
            <consortium name="Pathogen Informatics"/>
            <person name="Doyle S."/>
        </authorList>
    </citation>
    <scope>NUCLEOTIDE SEQUENCE [LARGE SCALE GENOMIC DNA]</scope>
    <source>
        <strain evidence="33">NCTC 11297</strain>
    </source>
</reference>
<evidence type="ECO:0000256" key="14">
    <source>
        <dbReference type="ARBA" id="ARBA00022960"/>
    </source>
</evidence>
<keyword evidence="33" id="KW-1185">Reference proteome</keyword>
<dbReference type="InterPro" id="IPR011813">
    <property type="entry name" value="PBP_1b"/>
</dbReference>
<evidence type="ECO:0000256" key="10">
    <source>
        <dbReference type="ARBA" id="ARBA00022670"/>
    </source>
</evidence>
<dbReference type="SUPFAM" id="SSF53955">
    <property type="entry name" value="Lysozyme-like"/>
    <property type="match status" value="1"/>
</dbReference>